<evidence type="ECO:0000313" key="1">
    <source>
        <dbReference type="EMBL" id="CAL5994284.1"/>
    </source>
</evidence>
<evidence type="ECO:0000313" key="2">
    <source>
        <dbReference type="Proteomes" id="UP001642409"/>
    </source>
</evidence>
<sequence length="174" mass="21287">MNMESPSNCQEWQQEFEQRFIEQIKRRTLQNIQTARDAFYEFQNNDDQIKASFWIEMSQTMTVNVPHKKLHDYYHNTWSKRFYTDIQSYKYEILNLMDHKIKTDSVKQYVKLIIQNLEKKYKHTSFHYNSVYQFVNYRMKNTEGKKSSPNKEQAKLLLDDQESESYQFLADVFE</sequence>
<comment type="caution">
    <text evidence="1">The sequence shown here is derived from an EMBL/GenBank/DDBJ whole genome shotgun (WGS) entry which is preliminary data.</text>
</comment>
<accession>A0ABP1HGX3</accession>
<name>A0ABP1HGX3_9EUKA</name>
<keyword evidence="2" id="KW-1185">Reference proteome</keyword>
<dbReference type="EMBL" id="CAXDID020000031">
    <property type="protein sequence ID" value="CAL5994284.1"/>
    <property type="molecule type" value="Genomic_DNA"/>
</dbReference>
<protein>
    <submittedName>
        <fullName evidence="1">Uncharacterized protein</fullName>
    </submittedName>
</protein>
<dbReference type="Proteomes" id="UP001642409">
    <property type="component" value="Unassembled WGS sequence"/>
</dbReference>
<gene>
    <name evidence="1" type="ORF">HINF_LOCUS13478</name>
</gene>
<organism evidence="1 2">
    <name type="scientific">Hexamita inflata</name>
    <dbReference type="NCBI Taxonomy" id="28002"/>
    <lineage>
        <taxon>Eukaryota</taxon>
        <taxon>Metamonada</taxon>
        <taxon>Diplomonadida</taxon>
        <taxon>Hexamitidae</taxon>
        <taxon>Hexamitinae</taxon>
        <taxon>Hexamita</taxon>
    </lineage>
</organism>
<proteinExistence type="predicted"/>
<reference evidence="1 2" key="1">
    <citation type="submission" date="2024-07" db="EMBL/GenBank/DDBJ databases">
        <authorList>
            <person name="Akdeniz Z."/>
        </authorList>
    </citation>
    <scope>NUCLEOTIDE SEQUENCE [LARGE SCALE GENOMIC DNA]</scope>
</reference>